<dbReference type="EMBL" id="KV423958">
    <property type="protein sequence ID" value="KZT57839.1"/>
    <property type="molecule type" value="Genomic_DNA"/>
</dbReference>
<dbReference type="AlphaFoldDB" id="A0A165GAY5"/>
<accession>A0A165GAY5</accession>
<evidence type="ECO:0000256" key="1">
    <source>
        <dbReference type="SAM" id="MobiDB-lite"/>
    </source>
</evidence>
<sequence length="151" mass="16226">MSIGRLAPPDTPAPLPPTLNPQPGVLPPSPFPRFPFQETASTNAGTHARSQPAQHHPASAHRCRAPYRAFVRPVTACPVPGARQARDWPRSTGAPRLVHAPSPEANGAMSSPLAQAVSARLAMQQLISMPSCANARMRECETCLIHSFIDW</sequence>
<evidence type="ECO:0000313" key="2">
    <source>
        <dbReference type="EMBL" id="KZT57839.1"/>
    </source>
</evidence>
<feature type="compositionally biased region" description="Polar residues" evidence="1">
    <location>
        <begin position="38"/>
        <end position="53"/>
    </location>
</feature>
<evidence type="ECO:0000313" key="3">
    <source>
        <dbReference type="Proteomes" id="UP000076842"/>
    </source>
</evidence>
<feature type="region of interest" description="Disordered" evidence="1">
    <location>
        <begin position="1"/>
        <end position="61"/>
    </location>
</feature>
<keyword evidence="3" id="KW-1185">Reference proteome</keyword>
<dbReference type="InParanoid" id="A0A165GAY5"/>
<organism evidence="2 3">
    <name type="scientific">Calocera cornea HHB12733</name>
    <dbReference type="NCBI Taxonomy" id="1353952"/>
    <lineage>
        <taxon>Eukaryota</taxon>
        <taxon>Fungi</taxon>
        <taxon>Dikarya</taxon>
        <taxon>Basidiomycota</taxon>
        <taxon>Agaricomycotina</taxon>
        <taxon>Dacrymycetes</taxon>
        <taxon>Dacrymycetales</taxon>
        <taxon>Dacrymycetaceae</taxon>
        <taxon>Calocera</taxon>
    </lineage>
</organism>
<reference evidence="2 3" key="1">
    <citation type="journal article" date="2016" name="Mol. Biol. Evol.">
        <title>Comparative Genomics of Early-Diverging Mushroom-Forming Fungi Provides Insights into the Origins of Lignocellulose Decay Capabilities.</title>
        <authorList>
            <person name="Nagy L.G."/>
            <person name="Riley R."/>
            <person name="Tritt A."/>
            <person name="Adam C."/>
            <person name="Daum C."/>
            <person name="Floudas D."/>
            <person name="Sun H."/>
            <person name="Yadav J.S."/>
            <person name="Pangilinan J."/>
            <person name="Larsson K.H."/>
            <person name="Matsuura K."/>
            <person name="Barry K."/>
            <person name="Labutti K."/>
            <person name="Kuo R."/>
            <person name="Ohm R.A."/>
            <person name="Bhattacharya S.S."/>
            <person name="Shirouzu T."/>
            <person name="Yoshinaga Y."/>
            <person name="Martin F.M."/>
            <person name="Grigoriev I.V."/>
            <person name="Hibbett D.S."/>
        </authorList>
    </citation>
    <scope>NUCLEOTIDE SEQUENCE [LARGE SCALE GENOMIC DNA]</scope>
    <source>
        <strain evidence="2 3">HHB12733</strain>
    </source>
</reference>
<proteinExistence type="predicted"/>
<name>A0A165GAY5_9BASI</name>
<dbReference type="Proteomes" id="UP000076842">
    <property type="component" value="Unassembled WGS sequence"/>
</dbReference>
<gene>
    <name evidence="2" type="ORF">CALCODRAFT_267653</name>
</gene>
<protein>
    <submittedName>
        <fullName evidence="2">Uncharacterized protein</fullName>
    </submittedName>
</protein>
<feature type="compositionally biased region" description="Pro residues" evidence="1">
    <location>
        <begin position="9"/>
        <end position="33"/>
    </location>
</feature>